<comment type="subcellular location">
    <subcellularLocation>
        <location evidence="7">Cytoplasm</location>
    </subcellularLocation>
</comment>
<dbReference type="GO" id="GO:0006783">
    <property type="term" value="P:heme biosynthetic process"/>
    <property type="evidence" value="ECO:0007669"/>
    <property type="project" value="UniProtKB-UniRule"/>
</dbReference>
<evidence type="ECO:0000256" key="7">
    <source>
        <dbReference type="HAMAP-Rule" id="MF_00323"/>
    </source>
</evidence>
<keyword evidence="7" id="KW-0479">Metal-binding</keyword>
<evidence type="ECO:0000256" key="8">
    <source>
        <dbReference type="RuleBase" id="RU004185"/>
    </source>
</evidence>
<dbReference type="GO" id="GO:0005737">
    <property type="term" value="C:cytoplasm"/>
    <property type="evidence" value="ECO:0007669"/>
    <property type="project" value="UniProtKB-SubCell"/>
</dbReference>
<dbReference type="CDD" id="cd00419">
    <property type="entry name" value="Ferrochelatase_C"/>
    <property type="match status" value="1"/>
</dbReference>
<keyword evidence="5 7" id="KW-0627">Porphyrin biosynthesis</keyword>
<evidence type="ECO:0000256" key="4">
    <source>
        <dbReference type="ARBA" id="ARBA00023239"/>
    </source>
</evidence>
<gene>
    <name evidence="7" type="primary">cpfC</name>
    <name evidence="9" type="ORF">CLV29_0834</name>
</gene>
<feature type="binding site" evidence="7">
    <location>
        <position position="71"/>
    </location>
    <ligand>
        <name>Fe-coproporphyrin III</name>
        <dbReference type="ChEBI" id="CHEBI:68438"/>
    </ligand>
</feature>
<evidence type="ECO:0000256" key="5">
    <source>
        <dbReference type="ARBA" id="ARBA00023244"/>
    </source>
</evidence>
<dbReference type="InterPro" id="IPR033644">
    <property type="entry name" value="Ferrochelatase_C"/>
</dbReference>
<protein>
    <recommendedName>
        <fullName evidence="7">Coproporphyrin III ferrochelatase</fullName>
        <ecNumber evidence="7">4.99.1.9</ecNumber>
    </recommendedName>
</protein>
<dbReference type="Proteomes" id="UP000295371">
    <property type="component" value="Unassembled WGS sequence"/>
</dbReference>
<dbReference type="Pfam" id="PF00762">
    <property type="entry name" value="Ferrochelatase"/>
    <property type="match status" value="1"/>
</dbReference>
<keyword evidence="10" id="KW-1185">Reference proteome</keyword>
<feature type="binding site" evidence="7">
    <location>
        <position position="195"/>
    </location>
    <ligand>
        <name>Fe(2+)</name>
        <dbReference type="ChEBI" id="CHEBI:29033"/>
    </ligand>
</feature>
<keyword evidence="7" id="KW-0963">Cytoplasm</keyword>
<proteinExistence type="inferred from homology"/>
<dbReference type="Gene3D" id="3.40.50.1400">
    <property type="match status" value="2"/>
</dbReference>
<dbReference type="InterPro" id="IPR033659">
    <property type="entry name" value="Ferrochelatase_N"/>
</dbReference>
<comment type="caution">
    <text evidence="7">Lacks conserved residue(s) required for the propagation of feature annotation.</text>
</comment>
<reference evidence="9 10" key="1">
    <citation type="submission" date="2019-03" db="EMBL/GenBank/DDBJ databases">
        <title>Genomic Encyclopedia of Archaeal and Bacterial Type Strains, Phase II (KMG-II): from individual species to whole genera.</title>
        <authorList>
            <person name="Goeker M."/>
        </authorList>
    </citation>
    <scope>NUCLEOTIDE SEQUENCE [LARGE SCALE GENOMIC DNA]</scope>
    <source>
        <strain evidence="9 10">DSM 24323</strain>
    </source>
</reference>
<dbReference type="UniPathway" id="UPA00252"/>
<comment type="function">
    <text evidence="7">Involved in coproporphyrin-dependent heme b biosynthesis. Catalyzes the insertion of ferrous iron into coproporphyrin III to form Fe-coproporphyrin III.</text>
</comment>
<keyword evidence="4 7" id="KW-0456">Lyase</keyword>
<evidence type="ECO:0000313" key="10">
    <source>
        <dbReference type="Proteomes" id="UP000295371"/>
    </source>
</evidence>
<comment type="caution">
    <text evidence="9">The sequence shown here is derived from an EMBL/GenBank/DDBJ whole genome shotgun (WGS) entry which is preliminary data.</text>
</comment>
<organism evidence="9 10">
    <name type="scientific">Naumannella halotolerans</name>
    <dbReference type="NCBI Taxonomy" id="993414"/>
    <lineage>
        <taxon>Bacteria</taxon>
        <taxon>Bacillati</taxon>
        <taxon>Actinomycetota</taxon>
        <taxon>Actinomycetes</taxon>
        <taxon>Propionibacteriales</taxon>
        <taxon>Propionibacteriaceae</taxon>
        <taxon>Naumannella</taxon>
    </lineage>
</organism>
<dbReference type="CDD" id="cd03411">
    <property type="entry name" value="Ferrochelatase_N"/>
    <property type="match status" value="1"/>
</dbReference>
<name>A0A4R7JA21_9ACTN</name>
<evidence type="ECO:0000256" key="6">
    <source>
        <dbReference type="ARBA" id="ARBA00024536"/>
    </source>
</evidence>
<dbReference type="HAMAP" id="MF_00323">
    <property type="entry name" value="Ferrochelatase"/>
    <property type="match status" value="1"/>
</dbReference>
<evidence type="ECO:0000313" key="9">
    <source>
        <dbReference type="EMBL" id="TDT33229.1"/>
    </source>
</evidence>
<accession>A0A4R7JA21</accession>
<comment type="catalytic activity">
    <reaction evidence="6">
        <text>Fe-coproporphyrin III + 2 H(+) = coproporphyrin III + Fe(2+)</text>
        <dbReference type="Rhea" id="RHEA:49572"/>
        <dbReference type="ChEBI" id="CHEBI:15378"/>
        <dbReference type="ChEBI" id="CHEBI:29033"/>
        <dbReference type="ChEBI" id="CHEBI:68438"/>
        <dbReference type="ChEBI" id="CHEBI:131725"/>
        <dbReference type="EC" id="4.99.1.9"/>
    </reaction>
    <physiologicalReaction direction="right-to-left" evidence="6">
        <dbReference type="Rhea" id="RHEA:49574"/>
    </physiologicalReaction>
</comment>
<evidence type="ECO:0000256" key="3">
    <source>
        <dbReference type="ARBA" id="ARBA00023133"/>
    </source>
</evidence>
<dbReference type="EMBL" id="SOAW01000001">
    <property type="protein sequence ID" value="TDT33229.1"/>
    <property type="molecule type" value="Genomic_DNA"/>
</dbReference>
<dbReference type="AlphaFoldDB" id="A0A4R7JA21"/>
<evidence type="ECO:0000256" key="1">
    <source>
        <dbReference type="ARBA" id="ARBA00004744"/>
    </source>
</evidence>
<dbReference type="PANTHER" id="PTHR11108">
    <property type="entry name" value="FERROCHELATASE"/>
    <property type="match status" value="1"/>
</dbReference>
<comment type="similarity">
    <text evidence="7 8">Belongs to the ferrochelatase family.</text>
</comment>
<keyword evidence="2 7" id="KW-0408">Iron</keyword>
<evidence type="ECO:0000256" key="2">
    <source>
        <dbReference type="ARBA" id="ARBA00023004"/>
    </source>
</evidence>
<dbReference type="EC" id="4.99.1.9" evidence="7"/>
<dbReference type="InterPro" id="IPR001015">
    <property type="entry name" value="Ferrochelatase"/>
</dbReference>
<feature type="binding site" evidence="7">
    <location>
        <position position="140"/>
    </location>
    <ligand>
        <name>Fe-coproporphyrin III</name>
        <dbReference type="ChEBI" id="CHEBI:68438"/>
    </ligand>
</feature>
<feature type="binding site" evidence="7">
    <location>
        <position position="285"/>
    </location>
    <ligand>
        <name>Fe(2+)</name>
        <dbReference type="ChEBI" id="CHEBI:29033"/>
    </ligand>
</feature>
<comment type="pathway">
    <text evidence="1 7">Porphyrin-containing compound metabolism; protoheme biosynthesis.</text>
</comment>
<dbReference type="GO" id="GO:0046872">
    <property type="term" value="F:metal ion binding"/>
    <property type="evidence" value="ECO:0007669"/>
    <property type="project" value="UniProtKB-KW"/>
</dbReference>
<dbReference type="GO" id="GO:0004325">
    <property type="term" value="F:ferrochelatase activity"/>
    <property type="evidence" value="ECO:0007669"/>
    <property type="project" value="UniProtKB-UniRule"/>
</dbReference>
<dbReference type="SUPFAM" id="SSF53800">
    <property type="entry name" value="Chelatase"/>
    <property type="match status" value="1"/>
</dbReference>
<keyword evidence="3 7" id="KW-0350">Heme biosynthesis</keyword>
<dbReference type="PANTHER" id="PTHR11108:SF1">
    <property type="entry name" value="FERROCHELATASE, MITOCHONDRIAL"/>
    <property type="match status" value="1"/>
</dbReference>
<sequence length="368" mass="39730">MCRDSIGPVPDDLLTPDPLQPYDAVLLVSFGGPEGPDDVLPFLRRVTAGRGIPDERLVEVGEHYALFGGRSPINQRTDEQLRALRSELKNRGSELPVILGNRNWYPLLDEVLPELAAAGHRRVLAITTSAYPSWSSCRQYRENLAAAAPAELTVERVRNYATHPGFVTANVSAVGKALSELSGDPATTRLVFVTHSIPDQMALSSGPEPRDRDGEYVNWHRHVAQAVAAEAAPELPWELAFCSRSGAPSQPWLEPDINDLLTDMAAQGVTDVVISPIGFISDHMEVVYDLDHEAAETAEELGIRMVRAATVGTDPQFIAGLADVALERAAEARGEQVHPAVLPGAPIGLTVCPANCCVNPRQPDKPAI</sequence>